<dbReference type="PANTHER" id="PTHR41795">
    <property type="entry name" value="EXOPOLYSACCHARIDE SYNTHESIS PROTEIN"/>
    <property type="match status" value="1"/>
</dbReference>
<proteinExistence type="predicted"/>
<protein>
    <submittedName>
        <fullName evidence="2">Exopolysaccharide biosynthesis protein</fullName>
    </submittedName>
</protein>
<dbReference type="PIRSF" id="PIRSF033239">
    <property type="entry name" value="ExoD"/>
    <property type="match status" value="1"/>
</dbReference>
<feature type="transmembrane region" description="Helical" evidence="1">
    <location>
        <begin position="146"/>
        <end position="163"/>
    </location>
</feature>
<sequence>MQPIITPVETISQKFTRIIHSIEGDDITINSLLLELQKRSFGGVFLLLAVVSIIPAINTITGLMIVVVGIQMALQYPAPYIFSSLRKRTVQKETLEQAFKVISRVLEKTERHAKPRLTYIFKPFLLSVLGIAIAALAIFITLPIPFTNFLPIVCITILSIGLLEKDGLWVLVGLGFTLLTMIICVVIIVVLLQSLTLF</sequence>
<dbReference type="EMBL" id="JAVRIE010000001">
    <property type="protein sequence ID" value="MDT0581508.1"/>
    <property type="molecule type" value="Genomic_DNA"/>
</dbReference>
<dbReference type="InterPro" id="IPR010331">
    <property type="entry name" value="ExoD"/>
</dbReference>
<comment type="caution">
    <text evidence="2">The sequence shown here is derived from an EMBL/GenBank/DDBJ whole genome shotgun (WGS) entry which is preliminary data.</text>
</comment>
<keyword evidence="1" id="KW-0472">Membrane</keyword>
<reference evidence="2 3" key="1">
    <citation type="submission" date="2023-09" db="EMBL/GenBank/DDBJ databases">
        <authorList>
            <person name="Rey-Velasco X."/>
        </authorList>
    </citation>
    <scope>NUCLEOTIDE SEQUENCE [LARGE SCALE GENOMIC DNA]</scope>
    <source>
        <strain evidence="2 3">W409</strain>
    </source>
</reference>
<feature type="transmembrane region" description="Helical" evidence="1">
    <location>
        <begin position="119"/>
        <end position="140"/>
    </location>
</feature>
<accession>A0AAW8QWI9</accession>
<evidence type="ECO:0000313" key="2">
    <source>
        <dbReference type="EMBL" id="MDT0581508.1"/>
    </source>
</evidence>
<keyword evidence="1" id="KW-1133">Transmembrane helix</keyword>
<keyword evidence="1" id="KW-0812">Transmembrane</keyword>
<dbReference type="PANTHER" id="PTHR41795:SF1">
    <property type="entry name" value="EXOPOLYSACCHARIDE SYNTHESIS PROTEIN"/>
    <property type="match status" value="1"/>
</dbReference>
<feature type="transmembrane region" description="Helical" evidence="1">
    <location>
        <begin position="170"/>
        <end position="192"/>
    </location>
</feature>
<dbReference type="RefSeq" id="WP_311360302.1">
    <property type="nucleotide sequence ID" value="NZ_JAVRIE010000001.1"/>
</dbReference>
<dbReference type="Proteomes" id="UP001249020">
    <property type="component" value="Unassembled WGS sequence"/>
</dbReference>
<organism evidence="2 3">
    <name type="scientific">Brumicola blandensis</name>
    <dbReference type="NCBI Taxonomy" id="3075611"/>
    <lineage>
        <taxon>Bacteria</taxon>
        <taxon>Pseudomonadati</taxon>
        <taxon>Pseudomonadota</taxon>
        <taxon>Gammaproteobacteria</taxon>
        <taxon>Alteromonadales</taxon>
        <taxon>Alteromonadaceae</taxon>
        <taxon>Brumicola</taxon>
    </lineage>
</organism>
<dbReference type="AlphaFoldDB" id="A0AAW8QWI9"/>
<keyword evidence="3" id="KW-1185">Reference proteome</keyword>
<evidence type="ECO:0000256" key="1">
    <source>
        <dbReference type="SAM" id="Phobius"/>
    </source>
</evidence>
<dbReference type="Pfam" id="PF06055">
    <property type="entry name" value="ExoD"/>
    <property type="match status" value="1"/>
</dbReference>
<evidence type="ECO:0000313" key="3">
    <source>
        <dbReference type="Proteomes" id="UP001249020"/>
    </source>
</evidence>
<name>A0AAW8QWI9_9ALTE</name>
<gene>
    <name evidence="2" type="ORF">RM544_03085</name>
</gene>